<keyword evidence="4" id="KW-0548">Nucleotidyltransferase</keyword>
<comment type="similarity">
    <text evidence="1">Belongs to the DNA polymerase type-B family.</text>
</comment>
<feature type="domain" description="DNA-directed DNA polymerase family B mitochondria/virus" evidence="10">
    <location>
        <begin position="708"/>
        <end position="886"/>
    </location>
</feature>
<dbReference type="PANTHER" id="PTHR33568:SF3">
    <property type="entry name" value="DNA-DIRECTED DNA POLYMERASE"/>
    <property type="match status" value="1"/>
</dbReference>
<evidence type="ECO:0000313" key="12">
    <source>
        <dbReference type="Proteomes" id="UP001159427"/>
    </source>
</evidence>
<evidence type="ECO:0000256" key="8">
    <source>
        <dbReference type="ARBA" id="ARBA00049244"/>
    </source>
</evidence>
<keyword evidence="6" id="KW-0239">DNA-directed DNA polymerase</keyword>
<dbReference type="SUPFAM" id="SSF56672">
    <property type="entry name" value="DNA/RNA polymerases"/>
    <property type="match status" value="1"/>
</dbReference>
<dbReference type="EC" id="2.7.7.7" evidence="2"/>
<feature type="domain" description="DNA-directed DNA polymerase family B mitochondria/virus" evidence="10">
    <location>
        <begin position="1044"/>
        <end position="1217"/>
    </location>
</feature>
<dbReference type="Proteomes" id="UP001159427">
    <property type="component" value="Unassembled WGS sequence"/>
</dbReference>
<reference evidence="11 12" key="1">
    <citation type="submission" date="2022-05" db="EMBL/GenBank/DDBJ databases">
        <authorList>
            <consortium name="Genoscope - CEA"/>
            <person name="William W."/>
        </authorList>
    </citation>
    <scope>NUCLEOTIDE SEQUENCE [LARGE SCALE GENOMIC DNA]</scope>
</reference>
<keyword evidence="5" id="KW-0235">DNA replication</keyword>
<keyword evidence="7" id="KW-0238">DNA-binding</keyword>
<dbReference type="Pfam" id="PF03175">
    <property type="entry name" value="DNA_pol_B_2"/>
    <property type="match status" value="2"/>
</dbReference>
<evidence type="ECO:0000256" key="4">
    <source>
        <dbReference type="ARBA" id="ARBA00022695"/>
    </source>
</evidence>
<evidence type="ECO:0000256" key="5">
    <source>
        <dbReference type="ARBA" id="ARBA00022705"/>
    </source>
</evidence>
<dbReference type="InterPro" id="IPR004868">
    <property type="entry name" value="DNA-dir_DNA_pol_B_mt/vir"/>
</dbReference>
<dbReference type="InterPro" id="IPR043502">
    <property type="entry name" value="DNA/RNA_pol_sf"/>
</dbReference>
<name>A0ABN8MIL3_9CNID</name>
<keyword evidence="3" id="KW-0808">Transferase</keyword>
<evidence type="ECO:0000256" key="3">
    <source>
        <dbReference type="ARBA" id="ARBA00022679"/>
    </source>
</evidence>
<dbReference type="Gene3D" id="3.40.960.10">
    <property type="entry name" value="VSR Endonuclease"/>
    <property type="match status" value="1"/>
</dbReference>
<dbReference type="SUPFAM" id="SSF53098">
    <property type="entry name" value="Ribonuclease H-like"/>
    <property type="match status" value="1"/>
</dbReference>
<comment type="catalytic activity">
    <reaction evidence="8">
        <text>DNA(n) + a 2'-deoxyribonucleoside 5'-triphosphate = DNA(n+1) + diphosphate</text>
        <dbReference type="Rhea" id="RHEA:22508"/>
        <dbReference type="Rhea" id="RHEA-COMP:17339"/>
        <dbReference type="Rhea" id="RHEA-COMP:17340"/>
        <dbReference type="ChEBI" id="CHEBI:33019"/>
        <dbReference type="ChEBI" id="CHEBI:61560"/>
        <dbReference type="ChEBI" id="CHEBI:173112"/>
        <dbReference type="EC" id="2.7.7.7"/>
    </reaction>
</comment>
<evidence type="ECO:0000256" key="1">
    <source>
        <dbReference type="ARBA" id="ARBA00005755"/>
    </source>
</evidence>
<feature type="compositionally biased region" description="Basic and acidic residues" evidence="9">
    <location>
        <begin position="53"/>
        <end position="79"/>
    </location>
</feature>
<dbReference type="Gene3D" id="3.30.420.10">
    <property type="entry name" value="Ribonuclease H-like superfamily/Ribonuclease H"/>
    <property type="match status" value="1"/>
</dbReference>
<feature type="region of interest" description="Disordered" evidence="9">
    <location>
        <begin position="38"/>
        <end position="80"/>
    </location>
</feature>
<evidence type="ECO:0000256" key="6">
    <source>
        <dbReference type="ARBA" id="ARBA00022932"/>
    </source>
</evidence>
<protein>
    <recommendedName>
        <fullName evidence="2">DNA-directed DNA polymerase</fullName>
        <ecNumber evidence="2">2.7.7.7</ecNumber>
    </recommendedName>
</protein>
<keyword evidence="12" id="KW-1185">Reference proteome</keyword>
<evidence type="ECO:0000256" key="7">
    <source>
        <dbReference type="ARBA" id="ARBA00023125"/>
    </source>
</evidence>
<dbReference type="PANTHER" id="PTHR33568">
    <property type="entry name" value="DNA POLYMERASE"/>
    <property type="match status" value="1"/>
</dbReference>
<proteinExistence type="inferred from homology"/>
<dbReference type="InterPro" id="IPR012337">
    <property type="entry name" value="RNaseH-like_sf"/>
</dbReference>
<dbReference type="InterPro" id="IPR036397">
    <property type="entry name" value="RNaseH_sf"/>
</dbReference>
<organism evidence="11 12">
    <name type="scientific">Porites evermanni</name>
    <dbReference type="NCBI Taxonomy" id="104178"/>
    <lineage>
        <taxon>Eukaryota</taxon>
        <taxon>Metazoa</taxon>
        <taxon>Cnidaria</taxon>
        <taxon>Anthozoa</taxon>
        <taxon>Hexacorallia</taxon>
        <taxon>Scleractinia</taxon>
        <taxon>Fungiina</taxon>
        <taxon>Poritidae</taxon>
        <taxon>Porites</taxon>
    </lineage>
</organism>
<dbReference type="EMBL" id="CALNXI010000564">
    <property type="protein sequence ID" value="CAH3029297.1"/>
    <property type="molecule type" value="Genomic_DNA"/>
</dbReference>
<evidence type="ECO:0000256" key="2">
    <source>
        <dbReference type="ARBA" id="ARBA00012417"/>
    </source>
</evidence>
<comment type="caution">
    <text evidence="11">The sequence shown here is derived from an EMBL/GenBank/DDBJ whole genome shotgun (WGS) entry which is preliminary data.</text>
</comment>
<evidence type="ECO:0000256" key="9">
    <source>
        <dbReference type="SAM" id="MobiDB-lite"/>
    </source>
</evidence>
<evidence type="ECO:0000259" key="10">
    <source>
        <dbReference type="Pfam" id="PF03175"/>
    </source>
</evidence>
<gene>
    <name evidence="11" type="ORF">PEVE_00035913</name>
</gene>
<sequence>MLRHVKKFHSEAAKRKAKESAELLRLELLHADKVTRLSEDSQTGGAVTRGMKRPAEDSNFDVKELKPEIKPQEKNEEYNKGPTPLFVANVTKLGSAKRWKQNAVVNQKFIMTLDQQRSPKESEDLNIAATHAIAEATDHLIEELQIPEDYWMTLQIGSREHRRDGLTGETWKIDVGDFTKRAAMTQAVLQNLSHVLNSGEFITNDVGFSASVLFSRPERKGGKRAGASPGQKIWEQMAKESKCVCEIKNKDTLCCARAIVVMREYAKRQAGEPNTFKNISLDRGINTQQLKEAKKLHQEANVPEGLCGLDEVNTFQEYLGQQGFRIIVVDATRGGVIFKGDKYEDENKIIALVKSVYVDEQNQEKAHYDGLYSIPGFMNRSYFCKKCCKGYNSEDSAHHRCQAKNCPACKRNTANDEEGCQDFTLWAKPDRSCRICKREFYGEQCFLAHFIETVEENKDMKKTRERLEQQLHERLTPILELKSTCRDFQRCPQCMVTYKVNQDFPHKCLHAQCKHCLEFVPIYQHKCYITSEEEQKFKRALQKLRSKKKKIETILGTIVEGLPDQSTQDEIDALIAQRKKKLKDLDYINMGVPMVEIQLADLQEKVIDELLDEGVSLEGITLDMVNERLPKEKLTKKIYADDLIFADIECLIDSNKTFIPILICFTKGRSKTIYHHWGTNCVSLFLDTVQTWAEEEKQENGGKGKLPEYTIFFHNLKGFDGVLTTNTLYNQNLKVTDQMGTGTKMLHFKHHNLIFKDSLNFLNMPLAAFPKTFGLTELKKGFFPHKFSLLKHLHYEGKIPDLEFFEPQHMSKDKKEECETWHAEQVLKGETWNFQNEMLDYCKSDVQLLREGCLKFAQDTKNEAGFNPLTQCITIASTCHYFWRNHQMQPKTIAVEPVQGWGGLKVNQSKIALQWLYLEDLKLGGNRIKHSRNGGEQVLQIKGSRVTVDGYDHITKTVYEFQGCEYHGCRKCKPNGRHVKTFHHPDRTVEEIYQVTQRKTELLKEAGYTVKEQWECDFNKKLKQCPNLQEQIDKMSWVSPLNPREAFFGGRTGMAKCYYQAGKEEEILYEDFTSLYPTINKYGTYPIGHPHIIVNPVNQNIQDYFGIAKVNVLAPEKLLHPVLPVKQNEKLLFPLCVKCAEDQAEQPWFERTNLCPHSDKERMMTGTWCTPELLKAVEKGYQILKIHEVWHFPEDQRKEGLFAPYVNTWLKHKTEASGWPSGVETEEQKATYIHDYKEHEGIDLDPEK</sequence>
<evidence type="ECO:0000313" key="11">
    <source>
        <dbReference type="EMBL" id="CAH3029297.1"/>
    </source>
</evidence>
<accession>A0ABN8MIL3</accession>
<feature type="non-terminal residue" evidence="11">
    <location>
        <position position="1248"/>
    </location>
</feature>